<protein>
    <submittedName>
        <fullName evidence="7">TlpA disulfide reductase family protein</fullName>
    </submittedName>
</protein>
<evidence type="ECO:0000259" key="6">
    <source>
        <dbReference type="PROSITE" id="PS51352"/>
    </source>
</evidence>
<dbReference type="InterPro" id="IPR013766">
    <property type="entry name" value="Thioredoxin_domain"/>
</dbReference>
<comment type="caution">
    <text evidence="7">The sequence shown here is derived from an EMBL/GenBank/DDBJ whole genome shotgun (WGS) entry which is preliminary data.</text>
</comment>
<dbReference type="InterPro" id="IPR050553">
    <property type="entry name" value="Thioredoxin_ResA/DsbE_sf"/>
</dbReference>
<proteinExistence type="predicted"/>
<dbReference type="PROSITE" id="PS51352">
    <property type="entry name" value="THIOREDOXIN_2"/>
    <property type="match status" value="1"/>
</dbReference>
<keyword evidence="8" id="KW-1185">Reference proteome</keyword>
<gene>
    <name evidence="7" type="ORF">WMW71_02790</name>
</gene>
<dbReference type="CDD" id="cd02966">
    <property type="entry name" value="TlpA_like_family"/>
    <property type="match status" value="1"/>
</dbReference>
<evidence type="ECO:0000256" key="5">
    <source>
        <dbReference type="SAM" id="SignalP"/>
    </source>
</evidence>
<organism evidence="7 8">
    <name type="scientific">Flavobacterium buctense</name>
    <dbReference type="NCBI Taxonomy" id="1648146"/>
    <lineage>
        <taxon>Bacteria</taxon>
        <taxon>Pseudomonadati</taxon>
        <taxon>Bacteroidota</taxon>
        <taxon>Flavobacteriia</taxon>
        <taxon>Flavobacteriales</taxon>
        <taxon>Flavobacteriaceae</taxon>
        <taxon>Flavobacterium</taxon>
    </lineage>
</organism>
<evidence type="ECO:0000313" key="7">
    <source>
        <dbReference type="EMBL" id="MEK8179257.1"/>
    </source>
</evidence>
<feature type="domain" description="Thioredoxin" evidence="6">
    <location>
        <begin position="187"/>
        <end position="330"/>
    </location>
</feature>
<feature type="chain" id="PRO_5046317085" evidence="5">
    <location>
        <begin position="20"/>
        <end position="330"/>
    </location>
</feature>
<evidence type="ECO:0000256" key="1">
    <source>
        <dbReference type="ARBA" id="ARBA00004196"/>
    </source>
</evidence>
<sequence length="330" mass="36944">MKKIVSFILTVFVSAAAIAQETMTFQAEIANKNGNTLSINSGRETIQKIEADANGNFKATFPIKEGLYQLFDGVEYANLYLKNGYNLKMTMDAVKFDETIAFSGNGAEENNFLAQRTLQENSIDFQTMLELDADGFNKASEALKAGQLASLEASKIDVNLKEMLKKGTEANIGQLQQYYTMSQAKKKMNNVPAPNFDYENHKGGKTTLESLKGKYVYVDLWATWCGPCRAEIPSLKKMEADFHGKNIEFVSVSIDAEKDYEKWKTFVVEKELTGTQLYAAKANQTDFVKAFEVNSIPRFILIDPKGVVVDADAKRPSDPRLREQLNKLLN</sequence>
<dbReference type="EMBL" id="JBBPCB010000001">
    <property type="protein sequence ID" value="MEK8179257.1"/>
    <property type="molecule type" value="Genomic_DNA"/>
</dbReference>
<dbReference type="Proteomes" id="UP001491349">
    <property type="component" value="Unassembled WGS sequence"/>
</dbReference>
<name>A0ABU9E020_9FLAO</name>
<dbReference type="Gene3D" id="3.40.30.10">
    <property type="entry name" value="Glutaredoxin"/>
    <property type="match status" value="1"/>
</dbReference>
<evidence type="ECO:0000313" key="8">
    <source>
        <dbReference type="Proteomes" id="UP001491349"/>
    </source>
</evidence>
<comment type="subcellular location">
    <subcellularLocation>
        <location evidence="1">Cell envelope</location>
    </subcellularLocation>
</comment>
<accession>A0ABU9E020</accession>
<feature type="signal peptide" evidence="5">
    <location>
        <begin position="1"/>
        <end position="19"/>
    </location>
</feature>
<dbReference type="SUPFAM" id="SSF52833">
    <property type="entry name" value="Thioredoxin-like"/>
    <property type="match status" value="1"/>
</dbReference>
<keyword evidence="2" id="KW-0201">Cytochrome c-type biogenesis</keyword>
<dbReference type="Pfam" id="PF00578">
    <property type="entry name" value="AhpC-TSA"/>
    <property type="match status" value="1"/>
</dbReference>
<keyword evidence="3" id="KW-1015">Disulfide bond</keyword>
<reference evidence="7 8" key="1">
    <citation type="submission" date="2024-04" db="EMBL/GenBank/DDBJ databases">
        <title>draft genome sequnece of Flavobacterium buctense JCM 30750.</title>
        <authorList>
            <person name="Kim D.-U."/>
        </authorList>
    </citation>
    <scope>NUCLEOTIDE SEQUENCE [LARGE SCALE GENOMIC DNA]</scope>
    <source>
        <strain evidence="7 8">JCM 30750</strain>
    </source>
</reference>
<evidence type="ECO:0000256" key="4">
    <source>
        <dbReference type="ARBA" id="ARBA00023284"/>
    </source>
</evidence>
<keyword evidence="4" id="KW-0676">Redox-active center</keyword>
<evidence type="ECO:0000256" key="3">
    <source>
        <dbReference type="ARBA" id="ARBA00023157"/>
    </source>
</evidence>
<dbReference type="InterPro" id="IPR000866">
    <property type="entry name" value="AhpC/TSA"/>
</dbReference>
<dbReference type="InterPro" id="IPR036249">
    <property type="entry name" value="Thioredoxin-like_sf"/>
</dbReference>
<dbReference type="PANTHER" id="PTHR42852:SF6">
    <property type="entry name" value="THIOL:DISULFIDE INTERCHANGE PROTEIN DSBE"/>
    <property type="match status" value="1"/>
</dbReference>
<evidence type="ECO:0000256" key="2">
    <source>
        <dbReference type="ARBA" id="ARBA00022748"/>
    </source>
</evidence>
<dbReference type="PANTHER" id="PTHR42852">
    <property type="entry name" value="THIOL:DISULFIDE INTERCHANGE PROTEIN DSBE"/>
    <property type="match status" value="1"/>
</dbReference>
<keyword evidence="5" id="KW-0732">Signal</keyword>
<dbReference type="RefSeq" id="WP_187659380.1">
    <property type="nucleotide sequence ID" value="NZ_JACTAB010000001.1"/>
</dbReference>